<dbReference type="Proteomes" id="UP001419268">
    <property type="component" value="Unassembled WGS sequence"/>
</dbReference>
<sequence length="60" mass="7063">MPHTGTKKCECSFLIYIKEESDYLWYLNMLCGRHNHETAKYLEGHSYVVRLNLDEKVVVG</sequence>
<evidence type="ECO:0008006" key="3">
    <source>
        <dbReference type="Google" id="ProtNLM"/>
    </source>
</evidence>
<organism evidence="1 2">
    <name type="scientific">Stephania cephalantha</name>
    <dbReference type="NCBI Taxonomy" id="152367"/>
    <lineage>
        <taxon>Eukaryota</taxon>
        <taxon>Viridiplantae</taxon>
        <taxon>Streptophyta</taxon>
        <taxon>Embryophyta</taxon>
        <taxon>Tracheophyta</taxon>
        <taxon>Spermatophyta</taxon>
        <taxon>Magnoliopsida</taxon>
        <taxon>Ranunculales</taxon>
        <taxon>Menispermaceae</taxon>
        <taxon>Menispermoideae</taxon>
        <taxon>Cissampelideae</taxon>
        <taxon>Stephania</taxon>
    </lineage>
</organism>
<evidence type="ECO:0000313" key="2">
    <source>
        <dbReference type="Proteomes" id="UP001419268"/>
    </source>
</evidence>
<keyword evidence="2" id="KW-1185">Reference proteome</keyword>
<gene>
    <name evidence="1" type="ORF">Scep_009974</name>
</gene>
<dbReference type="AlphaFoldDB" id="A0AAP0JU54"/>
<reference evidence="1 2" key="1">
    <citation type="submission" date="2024-01" db="EMBL/GenBank/DDBJ databases">
        <title>Genome assemblies of Stephania.</title>
        <authorList>
            <person name="Yang L."/>
        </authorList>
    </citation>
    <scope>NUCLEOTIDE SEQUENCE [LARGE SCALE GENOMIC DNA]</scope>
    <source>
        <strain evidence="1">JXDWG</strain>
        <tissue evidence="1">Leaf</tissue>
    </source>
</reference>
<accession>A0AAP0JU54</accession>
<evidence type="ECO:0000313" key="1">
    <source>
        <dbReference type="EMBL" id="KAK9140293.1"/>
    </source>
</evidence>
<dbReference type="EMBL" id="JBBNAG010000004">
    <property type="protein sequence ID" value="KAK9140293.1"/>
    <property type="molecule type" value="Genomic_DNA"/>
</dbReference>
<comment type="caution">
    <text evidence="1">The sequence shown here is derived from an EMBL/GenBank/DDBJ whole genome shotgun (WGS) entry which is preliminary data.</text>
</comment>
<proteinExistence type="predicted"/>
<name>A0AAP0JU54_9MAGN</name>
<protein>
    <recommendedName>
        <fullName evidence="3">FAR1 domain-containing protein</fullName>
    </recommendedName>
</protein>